<dbReference type="RefSeq" id="WP_091974942.1">
    <property type="nucleotide sequence ID" value="NZ_FOPM01000031.1"/>
</dbReference>
<reference evidence="2" key="1">
    <citation type="submission" date="2016-10" db="EMBL/GenBank/DDBJ databases">
        <authorList>
            <person name="Varghese N."/>
            <person name="Submissions S."/>
        </authorList>
    </citation>
    <scope>NUCLEOTIDE SEQUENCE [LARGE SCALE GENOMIC DNA]</scope>
    <source>
        <strain evidence="2">Gh-105</strain>
    </source>
</reference>
<gene>
    <name evidence="1" type="ORF">SAMN05192565_13123</name>
</gene>
<name>A0A1I2X2R1_9HYPH</name>
<dbReference type="STRING" id="582675.SAMN05192565_13123"/>
<dbReference type="Proteomes" id="UP000199229">
    <property type="component" value="Unassembled WGS sequence"/>
</dbReference>
<protein>
    <submittedName>
        <fullName evidence="1">Uncharacterized protein</fullName>
    </submittedName>
</protein>
<proteinExistence type="predicted"/>
<evidence type="ECO:0000313" key="2">
    <source>
        <dbReference type="Proteomes" id="UP000199229"/>
    </source>
</evidence>
<organism evidence="1 2">
    <name type="scientific">Methylobacterium gossipiicola</name>
    <dbReference type="NCBI Taxonomy" id="582675"/>
    <lineage>
        <taxon>Bacteria</taxon>
        <taxon>Pseudomonadati</taxon>
        <taxon>Pseudomonadota</taxon>
        <taxon>Alphaproteobacteria</taxon>
        <taxon>Hyphomicrobiales</taxon>
        <taxon>Methylobacteriaceae</taxon>
        <taxon>Methylobacterium</taxon>
    </lineage>
</organism>
<evidence type="ECO:0000313" key="1">
    <source>
        <dbReference type="EMBL" id="SFH07732.1"/>
    </source>
</evidence>
<dbReference type="AlphaFoldDB" id="A0A1I2X2R1"/>
<keyword evidence="2" id="KW-1185">Reference proteome</keyword>
<dbReference type="EMBL" id="FOPM01000031">
    <property type="protein sequence ID" value="SFH07732.1"/>
    <property type="molecule type" value="Genomic_DNA"/>
</dbReference>
<accession>A0A1I2X2R1</accession>
<dbReference type="OrthoDB" id="7824623at2"/>
<sequence length="367" mass="38544">MQTERSGFVLTAYRVEEAGRNLVLHGLKITFTGQDLPPLDAGDLTLEGVEQRADGGYTIERIAIPDIAVDDDASHFFLRKTVVAGCQIAAKPEDRTLGDLTYCRSFTMGPAEIGAGHAPPLASLKQLSYTISDLPDDSGLAFAFLADGLTYNFEALGASAQNEAWQKVGLPTSQGRAGLKGRWTLADGRLALEEGQLALAGFGRVAVGFDISGYTLDALCGMKRSVDHAVTSAREAAQKPSTAAQVALLQAIGRLALNRASFRFEDGGLTKRLFAFLAETQKLSPAQLIAALKIAAAGEAPKYAPILGKPLANAILKAVDAYLSDPRSLTLTLAPASPVPAGAVLVAAQSQPEKLAPMLGLSVQAND</sequence>